<feature type="compositionally biased region" description="Low complexity" evidence="3">
    <location>
        <begin position="395"/>
        <end position="433"/>
    </location>
</feature>
<dbReference type="Proteomes" id="UP000326924">
    <property type="component" value="Unassembled WGS sequence"/>
</dbReference>
<feature type="compositionally biased region" description="Polar residues" evidence="3">
    <location>
        <begin position="243"/>
        <end position="260"/>
    </location>
</feature>
<name>A0A5J5F106_9PEZI</name>
<dbReference type="InterPro" id="IPR015915">
    <property type="entry name" value="Kelch-typ_b-propeller"/>
</dbReference>
<dbReference type="PANTHER" id="PTHR46093">
    <property type="entry name" value="ACYL-COA-BINDING DOMAIN-CONTAINING PROTEIN 5"/>
    <property type="match status" value="1"/>
</dbReference>
<sequence length="819" mass="87013">MSSFANALAMKKRLSDSITDTWSRRRPSLPQGATPPTILPGSSRYSKDGPSNVNTSVSSTSRSRASSAATPTSSYSRGPPSLPSLNSQVSLATIASTSSSISSSSYRAGLSTRDSYSDLASRGYAALPLASIPSRGHTPGEDSPTVPSILDNPVRNVSSQPIANLAEIRQAEEDGEFQGGHWEDPMAENYDDAMVQAAADVGMRRVGVTRKISDSRRIMTPVLDNGDGGFDFGEEDEVGGLSTPRSNRESGQSGVQSSNYDLSSDEESTTSSVGTRSTAGSTKGGLPGTVAHAQSKQRSSRGSGYPPPLELQTSSIRPSTANSVVVDRQISALSRPHSSMGPSSSRSVNSSPLKAGVSSASMRAKAGLDIPGTSDDAGTSRLSSLAGKVTPSGESSQTPSAASSRAPSTSLNTLSSVSRSDSNSSIASTSVSAHTARTSTPLGTQRTRDRHANAKAAIAASVAARNKAKNRPSLEPPIPDPSTAPKVEPAPASGMYWYKAPTHGLEHKPLRAHTCTLVGSNIYVFGGCDLNTCFNAMHVFDADSMSWSKPEVYGKIPPPLRAMTCTAVRNKLVIFGGGDGPVYYNDVYVFDTTTSKYTRAEIAPGPTPCPRRAHTACLYKNGIYVFGGGDGVRALNDVWRLDVTDLSKLSWKLISPPSVPSSIKPQARGYHTANMVGSKLIVYGGSDGDDCFKDVWVFDVETALWRMVDIKKSYSRLSHTATVIGSYLFVIGGHDGVQYSSEVLLLNLVTMQWDRRKVYGVPPTGRGYHYAVLYDSRLFIIGGFDGHRVFNDTYILELAVSSYYSQISHFSVVVNPGTN</sequence>
<dbReference type="OrthoDB" id="10251809at2759"/>
<reference evidence="4 5" key="1">
    <citation type="submission" date="2019-09" db="EMBL/GenBank/DDBJ databases">
        <title>Draft genome of the ectomycorrhizal ascomycete Sphaerosporella brunnea.</title>
        <authorList>
            <consortium name="DOE Joint Genome Institute"/>
            <person name="Benucci G.M."/>
            <person name="Marozzi G."/>
            <person name="Antonielli L."/>
            <person name="Sanchez S."/>
            <person name="Marco P."/>
            <person name="Wang X."/>
            <person name="Falini L.B."/>
            <person name="Barry K."/>
            <person name="Haridas S."/>
            <person name="Lipzen A."/>
            <person name="Labutti K."/>
            <person name="Grigoriev I.V."/>
            <person name="Murat C."/>
            <person name="Martin F."/>
            <person name="Albertini E."/>
            <person name="Donnini D."/>
            <person name="Bonito G."/>
        </authorList>
    </citation>
    <scope>NUCLEOTIDE SEQUENCE [LARGE SCALE GENOMIC DNA]</scope>
    <source>
        <strain evidence="4 5">Sb_GMNB300</strain>
    </source>
</reference>
<evidence type="ECO:0000313" key="5">
    <source>
        <dbReference type="Proteomes" id="UP000326924"/>
    </source>
</evidence>
<dbReference type="EMBL" id="VXIS01000056">
    <property type="protein sequence ID" value="KAA8909533.1"/>
    <property type="molecule type" value="Genomic_DNA"/>
</dbReference>
<feature type="region of interest" description="Disordered" evidence="3">
    <location>
        <begin position="15"/>
        <end position="83"/>
    </location>
</feature>
<dbReference type="PANTHER" id="PTHR46093:SF18">
    <property type="entry name" value="FIBRONECTIN TYPE-III DOMAIN-CONTAINING PROTEIN"/>
    <property type="match status" value="1"/>
</dbReference>
<dbReference type="Gene3D" id="2.120.10.80">
    <property type="entry name" value="Kelch-type beta propeller"/>
    <property type="match status" value="2"/>
</dbReference>
<organism evidence="4 5">
    <name type="scientific">Sphaerosporella brunnea</name>
    <dbReference type="NCBI Taxonomy" id="1250544"/>
    <lineage>
        <taxon>Eukaryota</taxon>
        <taxon>Fungi</taxon>
        <taxon>Dikarya</taxon>
        <taxon>Ascomycota</taxon>
        <taxon>Pezizomycotina</taxon>
        <taxon>Pezizomycetes</taxon>
        <taxon>Pezizales</taxon>
        <taxon>Pyronemataceae</taxon>
        <taxon>Sphaerosporella</taxon>
    </lineage>
</organism>
<feature type="compositionally biased region" description="Polar residues" evidence="3">
    <location>
        <begin position="435"/>
        <end position="445"/>
    </location>
</feature>
<feature type="compositionally biased region" description="Polar residues" evidence="3">
    <location>
        <begin position="311"/>
        <end position="323"/>
    </location>
</feature>
<keyword evidence="5" id="KW-1185">Reference proteome</keyword>
<dbReference type="SMART" id="SM00612">
    <property type="entry name" value="Kelch"/>
    <property type="match status" value="4"/>
</dbReference>
<feature type="compositionally biased region" description="Low complexity" evidence="3">
    <location>
        <begin position="334"/>
        <end position="352"/>
    </location>
</feature>
<dbReference type="Pfam" id="PF01344">
    <property type="entry name" value="Kelch_1"/>
    <property type="match status" value="1"/>
</dbReference>
<evidence type="ECO:0000256" key="1">
    <source>
        <dbReference type="ARBA" id="ARBA00022441"/>
    </source>
</evidence>
<evidence type="ECO:0000313" key="4">
    <source>
        <dbReference type="EMBL" id="KAA8909533.1"/>
    </source>
</evidence>
<feature type="compositionally biased region" description="Low complexity" evidence="3">
    <location>
        <begin position="50"/>
        <end position="74"/>
    </location>
</feature>
<proteinExistence type="predicted"/>
<keyword evidence="1" id="KW-0880">Kelch repeat</keyword>
<protein>
    <recommendedName>
        <fullName evidence="6">Galactose oxidase</fullName>
    </recommendedName>
</protein>
<accession>A0A5J5F106</accession>
<evidence type="ECO:0000256" key="3">
    <source>
        <dbReference type="SAM" id="MobiDB-lite"/>
    </source>
</evidence>
<comment type="caution">
    <text evidence="4">The sequence shown here is derived from an EMBL/GenBank/DDBJ whole genome shotgun (WGS) entry which is preliminary data.</text>
</comment>
<dbReference type="AlphaFoldDB" id="A0A5J5F106"/>
<dbReference type="InterPro" id="IPR006652">
    <property type="entry name" value="Kelch_1"/>
</dbReference>
<dbReference type="InterPro" id="IPR011043">
    <property type="entry name" value="Gal_Oxase/kelch_b-propeller"/>
</dbReference>
<feature type="compositionally biased region" description="Low complexity" evidence="3">
    <location>
        <begin position="454"/>
        <end position="465"/>
    </location>
</feature>
<feature type="compositionally biased region" description="Polar residues" evidence="3">
    <location>
        <begin position="292"/>
        <end position="302"/>
    </location>
</feature>
<dbReference type="InParanoid" id="A0A5J5F106"/>
<keyword evidence="2" id="KW-0677">Repeat</keyword>
<evidence type="ECO:0000256" key="2">
    <source>
        <dbReference type="ARBA" id="ARBA00022737"/>
    </source>
</evidence>
<feature type="region of interest" description="Disordered" evidence="3">
    <location>
        <begin position="130"/>
        <end position="153"/>
    </location>
</feature>
<evidence type="ECO:0008006" key="6">
    <source>
        <dbReference type="Google" id="ProtNLM"/>
    </source>
</evidence>
<gene>
    <name evidence="4" type="ORF">FN846DRAFT_776180</name>
</gene>
<dbReference type="SUPFAM" id="SSF50965">
    <property type="entry name" value="Galactose oxidase, central domain"/>
    <property type="match status" value="1"/>
</dbReference>
<feature type="region of interest" description="Disordered" evidence="3">
    <location>
        <begin position="219"/>
        <end position="487"/>
    </location>
</feature>
<dbReference type="Pfam" id="PF13415">
    <property type="entry name" value="Beta-prop_FBX42"/>
    <property type="match status" value="1"/>
</dbReference>